<keyword evidence="3" id="KW-1185">Reference proteome</keyword>
<dbReference type="RefSeq" id="WP_184312848.1">
    <property type="nucleotide sequence ID" value="NZ_JACHEN010000037.1"/>
</dbReference>
<comment type="caution">
    <text evidence="2">The sequence shown here is derived from an EMBL/GenBank/DDBJ whole genome shotgun (WGS) entry which is preliminary data.</text>
</comment>
<dbReference type="Proteomes" id="UP000579281">
    <property type="component" value="Unassembled WGS sequence"/>
</dbReference>
<dbReference type="EMBL" id="JACHEN010000037">
    <property type="protein sequence ID" value="MBB6218359.1"/>
    <property type="molecule type" value="Genomic_DNA"/>
</dbReference>
<name>A0A841L7I6_9FIRM</name>
<evidence type="ECO:0000313" key="2">
    <source>
        <dbReference type="EMBL" id="MBB6218359.1"/>
    </source>
</evidence>
<gene>
    <name evidence="2" type="ORF">HNQ80_004523</name>
</gene>
<sequence length="369" mass="41861">MCYKIEVLQQIIDNEYEGDVQEALAHIETCPACKENFMELKESENVINKAFQMDMFIPPRPNIGMQLKNNEKRGIFQMGKIQRRFAAVAAGIILCGGVFFIEPIRVTANDLLKMFRVQEFKGISINQSDLQEIERLFREGEGAKDIENFGKIDVSFKSQGYKFKYPIETAEIKGKMPDAKLPVNTGDFVFENAAIEPQVNIELSLDVYKINDFLKYIGEDSEIPLILHEKPFVIHTKDVLSYAMTSSSGNGKKSINIAQMEAPVLEIPGDIDEEELVDSLFSMNFLPKNIKNQLMAISDITSTLPVPYHGDRETKRDITVLGEKAILIESTKSTINYLRLIFKKENKLYFINANNCSVDEVLSIVESME</sequence>
<keyword evidence="1" id="KW-0472">Membrane</keyword>
<protein>
    <recommendedName>
        <fullName evidence="4">DUF4367 domain-containing protein</fullName>
    </recommendedName>
</protein>
<evidence type="ECO:0008006" key="4">
    <source>
        <dbReference type="Google" id="ProtNLM"/>
    </source>
</evidence>
<keyword evidence="1" id="KW-0812">Transmembrane</keyword>
<dbReference type="AlphaFoldDB" id="A0A841L7I6"/>
<organism evidence="2 3">
    <name type="scientific">Anaerosolibacter carboniphilus</name>
    <dbReference type="NCBI Taxonomy" id="1417629"/>
    <lineage>
        <taxon>Bacteria</taxon>
        <taxon>Bacillati</taxon>
        <taxon>Bacillota</taxon>
        <taxon>Clostridia</taxon>
        <taxon>Peptostreptococcales</taxon>
        <taxon>Thermotaleaceae</taxon>
        <taxon>Anaerosolibacter</taxon>
    </lineage>
</organism>
<keyword evidence="1" id="KW-1133">Transmembrane helix</keyword>
<evidence type="ECO:0000313" key="3">
    <source>
        <dbReference type="Proteomes" id="UP000579281"/>
    </source>
</evidence>
<proteinExistence type="predicted"/>
<reference evidence="2 3" key="1">
    <citation type="submission" date="2020-08" db="EMBL/GenBank/DDBJ databases">
        <title>Genomic Encyclopedia of Type Strains, Phase IV (KMG-IV): sequencing the most valuable type-strain genomes for metagenomic binning, comparative biology and taxonomic classification.</title>
        <authorList>
            <person name="Goeker M."/>
        </authorList>
    </citation>
    <scope>NUCLEOTIDE SEQUENCE [LARGE SCALE GENOMIC DNA]</scope>
    <source>
        <strain evidence="2 3">DSM 103526</strain>
    </source>
</reference>
<accession>A0A841L7I6</accession>
<evidence type="ECO:0000256" key="1">
    <source>
        <dbReference type="SAM" id="Phobius"/>
    </source>
</evidence>
<feature type="transmembrane region" description="Helical" evidence="1">
    <location>
        <begin position="85"/>
        <end position="104"/>
    </location>
</feature>